<accession>A0A127F642</accession>
<feature type="transmembrane region" description="Helical" evidence="10">
    <location>
        <begin position="165"/>
        <end position="182"/>
    </location>
</feature>
<keyword evidence="13" id="KW-1185">Reference proteome</keyword>
<keyword evidence="3" id="KW-0997">Cell inner membrane</keyword>
<dbReference type="FunFam" id="2.30.30.60:FF:000002">
    <property type="entry name" value="Mechanosensitive ion channel family protein"/>
    <property type="match status" value="1"/>
</dbReference>
<dbReference type="GO" id="GO:0005886">
    <property type="term" value="C:plasma membrane"/>
    <property type="evidence" value="ECO:0007669"/>
    <property type="project" value="UniProtKB-SubCell"/>
</dbReference>
<evidence type="ECO:0000256" key="1">
    <source>
        <dbReference type="ARBA" id="ARBA00004429"/>
    </source>
</evidence>
<dbReference type="EMBL" id="CP011971">
    <property type="protein sequence ID" value="AMN45914.1"/>
    <property type="molecule type" value="Genomic_DNA"/>
</dbReference>
<dbReference type="InterPro" id="IPR030192">
    <property type="entry name" value="YbdG"/>
</dbReference>
<dbReference type="Proteomes" id="UP000070250">
    <property type="component" value="Chromosome"/>
</dbReference>
<keyword evidence="7 10" id="KW-0472">Membrane</keyword>
<evidence type="ECO:0000256" key="9">
    <source>
        <dbReference type="ARBA" id="ARBA00093659"/>
    </source>
</evidence>
<gene>
    <name evidence="12" type="ORF">ACG33_02065</name>
</gene>
<dbReference type="OrthoDB" id="9775207at2"/>
<evidence type="ECO:0000259" key="11">
    <source>
        <dbReference type="Pfam" id="PF00924"/>
    </source>
</evidence>
<feature type="transmembrane region" description="Helical" evidence="10">
    <location>
        <begin position="20"/>
        <end position="41"/>
    </location>
</feature>
<evidence type="ECO:0000313" key="12">
    <source>
        <dbReference type="EMBL" id="AMN45914.1"/>
    </source>
</evidence>
<dbReference type="PANTHER" id="PTHR30414">
    <property type="entry name" value="MINICONDUCTANCE MECHANOSENSITIVE CHANNEL YBDG"/>
    <property type="match status" value="1"/>
</dbReference>
<dbReference type="InterPro" id="IPR010920">
    <property type="entry name" value="LSM_dom_sf"/>
</dbReference>
<evidence type="ECO:0000256" key="2">
    <source>
        <dbReference type="ARBA" id="ARBA00022475"/>
    </source>
</evidence>
<dbReference type="GO" id="GO:0008381">
    <property type="term" value="F:mechanosensitive monoatomic ion channel activity"/>
    <property type="evidence" value="ECO:0007669"/>
    <property type="project" value="InterPro"/>
</dbReference>
<evidence type="ECO:0000256" key="3">
    <source>
        <dbReference type="ARBA" id="ARBA00022519"/>
    </source>
</evidence>
<feature type="transmembrane region" description="Helical" evidence="10">
    <location>
        <begin position="98"/>
        <end position="117"/>
    </location>
</feature>
<sequence>MDSIRSALAPLQGYPWMMTMLQLTALVLVVWLAGLLTRLLLVRTIGQAVRMTPTRWDDALLGKGVISRLANVVPALVVYYGVGIVADLPAAVASVVRGVAGAFVVVTIALSLGKLLDAVGELYAQRDEERAKARPIKGYLQLLKIIIYLVTAILVIATLFDRDPLLLLSGLGAMTAVLLLVFKDTLMSLVASVQLASHDMLRVGDWIEMPQLNADGYAIDISLHTVKVQNWDRTITTIPTWRLISESFKNWRGMFESGGRRIKRSLYLDQTSVRFLDEREREELQRFALIDAYLDRKHQELEEFNSKLLAEGKDPINTRRVTNIGTFRAYVQAYLEAHSGINAEMLLLVRQLQPGPTGLPLEIYCFTASTAWVVHEAVQADIFDHLYAILPRFGLRVFQQPSGEDVSRALKAGEAPAARPTPAV</sequence>
<dbReference type="Pfam" id="PF00924">
    <property type="entry name" value="MS_channel_2nd"/>
    <property type="match status" value="1"/>
</dbReference>
<evidence type="ECO:0000256" key="8">
    <source>
        <dbReference type="ARBA" id="ARBA00093630"/>
    </source>
</evidence>
<dbReference type="KEGG" id="sdf:ACG33_02065"/>
<dbReference type="SUPFAM" id="SSF50182">
    <property type="entry name" value="Sm-like ribonucleoproteins"/>
    <property type="match status" value="1"/>
</dbReference>
<dbReference type="Gene3D" id="2.30.30.60">
    <property type="match status" value="1"/>
</dbReference>
<keyword evidence="2" id="KW-1003">Cell membrane</keyword>
<dbReference type="GO" id="GO:0071470">
    <property type="term" value="P:cellular response to osmotic stress"/>
    <property type="evidence" value="ECO:0007669"/>
    <property type="project" value="InterPro"/>
</dbReference>
<evidence type="ECO:0000256" key="4">
    <source>
        <dbReference type="ARBA" id="ARBA00022692"/>
    </source>
</evidence>
<dbReference type="AlphaFoldDB" id="A0A127F642"/>
<dbReference type="PATRIC" id="fig|465721.4.peg.449"/>
<keyword evidence="4 10" id="KW-0812">Transmembrane</keyword>
<feature type="transmembrane region" description="Helical" evidence="10">
    <location>
        <begin position="138"/>
        <end position="159"/>
    </location>
</feature>
<keyword evidence="6" id="KW-0346">Stress response</keyword>
<organism evidence="12 13">
    <name type="scientific">Steroidobacter denitrificans</name>
    <dbReference type="NCBI Taxonomy" id="465721"/>
    <lineage>
        <taxon>Bacteria</taxon>
        <taxon>Pseudomonadati</taxon>
        <taxon>Pseudomonadota</taxon>
        <taxon>Gammaproteobacteria</taxon>
        <taxon>Steroidobacterales</taxon>
        <taxon>Steroidobacteraceae</taxon>
        <taxon>Steroidobacter</taxon>
    </lineage>
</organism>
<dbReference type="InterPro" id="IPR006685">
    <property type="entry name" value="MscS_channel_2nd"/>
</dbReference>
<dbReference type="InterPro" id="IPR023408">
    <property type="entry name" value="MscS_beta-dom_sf"/>
</dbReference>
<keyword evidence="5 10" id="KW-1133">Transmembrane helix</keyword>
<comment type="subcellular location">
    <subcellularLocation>
        <location evidence="1">Cell inner membrane</location>
        <topology evidence="1">Multi-pass membrane protein</topology>
    </subcellularLocation>
</comment>
<evidence type="ECO:0000256" key="5">
    <source>
        <dbReference type="ARBA" id="ARBA00022989"/>
    </source>
</evidence>
<name>A0A127F642_STEDE</name>
<feature type="transmembrane region" description="Helical" evidence="10">
    <location>
        <begin position="65"/>
        <end position="86"/>
    </location>
</feature>
<reference evidence="12 13" key="1">
    <citation type="submission" date="2015-06" db="EMBL/GenBank/DDBJ databases">
        <title>A Comprehensive Approach to Explore the Metabolic and Phylogenetic Diversity of Bacterial Steroid Degradation in the Environment: Testosterone as an Example.</title>
        <authorList>
            <person name="Yang F.-C."/>
            <person name="Chen Y.-L."/>
            <person name="Yu C.-P."/>
            <person name="Tang S.-L."/>
            <person name="Wang P.-H."/>
            <person name="Ismail W."/>
            <person name="Wang C.-H."/>
            <person name="Yang C.-Y."/>
            <person name="Chiang Y.-R."/>
        </authorList>
    </citation>
    <scope>NUCLEOTIDE SEQUENCE [LARGE SCALE GENOMIC DNA]</scope>
    <source>
        <strain evidence="12 13">DSM 18526</strain>
    </source>
</reference>
<evidence type="ECO:0000256" key="10">
    <source>
        <dbReference type="SAM" id="Phobius"/>
    </source>
</evidence>
<protein>
    <recommendedName>
        <fullName evidence="8">Mechanosensing system component YbdG</fullName>
    </recommendedName>
    <alternativeName>
        <fullName evidence="9">Mechanosensitive channel homolog YbdG</fullName>
    </alternativeName>
</protein>
<dbReference type="STRING" id="465721.ACG33_02065"/>
<proteinExistence type="predicted"/>
<evidence type="ECO:0000313" key="13">
    <source>
        <dbReference type="Proteomes" id="UP000070250"/>
    </source>
</evidence>
<dbReference type="RefSeq" id="WP_066918293.1">
    <property type="nucleotide sequence ID" value="NZ_CP011971.1"/>
</dbReference>
<dbReference type="PANTHER" id="PTHR30414:SF0">
    <property type="entry name" value="MINICONDUCTANCE MECHANOSENSITIVE CHANNEL YBDG"/>
    <property type="match status" value="1"/>
</dbReference>
<evidence type="ECO:0000256" key="7">
    <source>
        <dbReference type="ARBA" id="ARBA00023136"/>
    </source>
</evidence>
<feature type="domain" description="Mechanosensitive ion channel MscS" evidence="11">
    <location>
        <begin position="184"/>
        <end position="252"/>
    </location>
</feature>
<evidence type="ECO:0000256" key="6">
    <source>
        <dbReference type="ARBA" id="ARBA00023016"/>
    </source>
</evidence>